<protein>
    <submittedName>
        <fullName evidence="2">Uncharacterized protein</fullName>
    </submittedName>
</protein>
<name>A0ABW4I004_9SPHN</name>
<gene>
    <name evidence="2" type="ORF">ACFSCW_05455</name>
</gene>
<organism evidence="2 3">
    <name type="scientific">Sphingomonas tabacisoli</name>
    <dbReference type="NCBI Taxonomy" id="2249466"/>
    <lineage>
        <taxon>Bacteria</taxon>
        <taxon>Pseudomonadati</taxon>
        <taxon>Pseudomonadota</taxon>
        <taxon>Alphaproteobacteria</taxon>
        <taxon>Sphingomonadales</taxon>
        <taxon>Sphingomonadaceae</taxon>
        <taxon>Sphingomonas</taxon>
    </lineage>
</organism>
<keyword evidence="1" id="KW-0812">Transmembrane</keyword>
<feature type="transmembrane region" description="Helical" evidence="1">
    <location>
        <begin position="50"/>
        <end position="69"/>
    </location>
</feature>
<accession>A0ABW4I004</accession>
<keyword evidence="1" id="KW-1133">Transmembrane helix</keyword>
<dbReference type="RefSeq" id="WP_380887685.1">
    <property type="nucleotide sequence ID" value="NZ_JBHUDY010000001.1"/>
</dbReference>
<evidence type="ECO:0000256" key="1">
    <source>
        <dbReference type="SAM" id="Phobius"/>
    </source>
</evidence>
<keyword evidence="3" id="KW-1185">Reference proteome</keyword>
<dbReference type="EMBL" id="JBHUDY010000001">
    <property type="protein sequence ID" value="MFD1611246.1"/>
    <property type="molecule type" value="Genomic_DNA"/>
</dbReference>
<sequence length="72" mass="7963">MRKHAGLVLAIFSAFWIGWIALELLGSVMGDCDYAGNADCKAMKDYAPALIFWRGLAVELAASVIYLTIRKR</sequence>
<feature type="transmembrane region" description="Helical" evidence="1">
    <location>
        <begin position="7"/>
        <end position="30"/>
    </location>
</feature>
<keyword evidence="1" id="KW-0472">Membrane</keyword>
<dbReference type="Proteomes" id="UP001597115">
    <property type="component" value="Unassembled WGS sequence"/>
</dbReference>
<evidence type="ECO:0000313" key="3">
    <source>
        <dbReference type="Proteomes" id="UP001597115"/>
    </source>
</evidence>
<proteinExistence type="predicted"/>
<reference evidence="3" key="1">
    <citation type="journal article" date="2019" name="Int. J. Syst. Evol. Microbiol.">
        <title>The Global Catalogue of Microorganisms (GCM) 10K type strain sequencing project: providing services to taxonomists for standard genome sequencing and annotation.</title>
        <authorList>
            <consortium name="The Broad Institute Genomics Platform"/>
            <consortium name="The Broad Institute Genome Sequencing Center for Infectious Disease"/>
            <person name="Wu L."/>
            <person name="Ma J."/>
        </authorList>
    </citation>
    <scope>NUCLEOTIDE SEQUENCE [LARGE SCALE GENOMIC DNA]</scope>
    <source>
        <strain evidence="3">CGMCC 1.16275</strain>
    </source>
</reference>
<evidence type="ECO:0000313" key="2">
    <source>
        <dbReference type="EMBL" id="MFD1611246.1"/>
    </source>
</evidence>
<comment type="caution">
    <text evidence="2">The sequence shown here is derived from an EMBL/GenBank/DDBJ whole genome shotgun (WGS) entry which is preliminary data.</text>
</comment>